<dbReference type="InterPro" id="IPR001275">
    <property type="entry name" value="DM_DNA-bd"/>
</dbReference>
<dbReference type="Proteomes" id="UP001651158">
    <property type="component" value="Unassembled WGS sequence"/>
</dbReference>
<dbReference type="Pfam" id="PF00751">
    <property type="entry name" value="DM"/>
    <property type="match status" value="1"/>
</dbReference>
<dbReference type="PROSITE" id="PS50809">
    <property type="entry name" value="DM_2"/>
    <property type="match status" value="1"/>
</dbReference>
<dbReference type="SMART" id="SM00301">
    <property type="entry name" value="DM"/>
    <property type="match status" value="1"/>
</dbReference>
<evidence type="ECO:0000256" key="4">
    <source>
        <dbReference type="ARBA" id="ARBA00023242"/>
    </source>
</evidence>
<comment type="subcellular location">
    <subcellularLocation>
        <location evidence="5">Nucleus</location>
    </subcellularLocation>
</comment>
<feature type="compositionally biased region" description="Polar residues" evidence="6">
    <location>
        <begin position="136"/>
        <end position="152"/>
    </location>
</feature>
<feature type="region of interest" description="Disordered" evidence="6">
    <location>
        <begin position="123"/>
        <end position="152"/>
    </location>
</feature>
<reference evidence="8 9" key="1">
    <citation type="journal article" date="2022" name="Front. Cell. Infect. Microbiol.">
        <title>The Genomes of Two Strains of Taenia crassiceps the Animal Model for the Study of Human Cysticercosis.</title>
        <authorList>
            <person name="Bobes R.J."/>
            <person name="Estrada K."/>
            <person name="Rios-Valencia D.G."/>
            <person name="Calderon-Gallegos A."/>
            <person name="de la Torre P."/>
            <person name="Carrero J.C."/>
            <person name="Sanchez-Flores A."/>
            <person name="Laclette J.P."/>
        </authorList>
    </citation>
    <scope>NUCLEOTIDE SEQUENCE [LARGE SCALE GENOMIC DNA]</scope>
    <source>
        <strain evidence="8">WFUcys</strain>
    </source>
</reference>
<evidence type="ECO:0000313" key="8">
    <source>
        <dbReference type="EMBL" id="KAL5106162.1"/>
    </source>
</evidence>
<dbReference type="InterPro" id="IPR026607">
    <property type="entry name" value="DMRT"/>
</dbReference>
<evidence type="ECO:0000256" key="6">
    <source>
        <dbReference type="SAM" id="MobiDB-lite"/>
    </source>
</evidence>
<organism evidence="8 9">
    <name type="scientific">Taenia crassiceps</name>
    <dbReference type="NCBI Taxonomy" id="6207"/>
    <lineage>
        <taxon>Eukaryota</taxon>
        <taxon>Metazoa</taxon>
        <taxon>Spiralia</taxon>
        <taxon>Lophotrochozoa</taxon>
        <taxon>Platyhelminthes</taxon>
        <taxon>Cestoda</taxon>
        <taxon>Eucestoda</taxon>
        <taxon>Cyclophyllidea</taxon>
        <taxon>Taeniidae</taxon>
        <taxon>Taenia</taxon>
    </lineage>
</organism>
<dbReference type="PANTHER" id="PTHR12322">
    <property type="entry name" value="DOUBLESEX AND MAB-3 RELATED TRANSCRIPTION FACTOR DMRT"/>
    <property type="match status" value="1"/>
</dbReference>
<evidence type="ECO:0000256" key="2">
    <source>
        <dbReference type="ARBA" id="ARBA00022833"/>
    </source>
</evidence>
<keyword evidence="2 5" id="KW-0862">Zinc</keyword>
<keyword evidence="4 5" id="KW-0539">Nucleus</keyword>
<evidence type="ECO:0000256" key="1">
    <source>
        <dbReference type="ARBA" id="ARBA00022723"/>
    </source>
</evidence>
<name>A0ABR4Q979_9CEST</name>
<feature type="DNA-binding region" description="DM" evidence="5">
    <location>
        <begin position="19"/>
        <end position="66"/>
    </location>
</feature>
<dbReference type="InterPro" id="IPR036407">
    <property type="entry name" value="DM_DNA-bd_sf"/>
</dbReference>
<accession>A0ABR4Q979</accession>
<dbReference type="SUPFAM" id="SSF82927">
    <property type="entry name" value="Cysteine-rich DNA binding domain, (DM domain)"/>
    <property type="match status" value="1"/>
</dbReference>
<keyword evidence="3 5" id="KW-0238">DNA-binding</keyword>
<feature type="domain" description="DM" evidence="7">
    <location>
        <begin position="19"/>
        <end position="66"/>
    </location>
</feature>
<proteinExistence type="predicted"/>
<dbReference type="PANTHER" id="PTHR12322:SF53">
    <property type="entry name" value="DOUBLESEX-MAB RELATED 11E"/>
    <property type="match status" value="1"/>
</dbReference>
<gene>
    <name evidence="8" type="ORF">TcWFU_003975</name>
</gene>
<comment type="caution">
    <text evidence="8">The sequence shown here is derived from an EMBL/GenBank/DDBJ whole genome shotgun (WGS) entry which is preliminary data.</text>
</comment>
<feature type="region of interest" description="Disordered" evidence="6">
    <location>
        <begin position="84"/>
        <end position="107"/>
    </location>
</feature>
<keyword evidence="9" id="KW-1185">Reference proteome</keyword>
<dbReference type="EMBL" id="JAKROA010000006">
    <property type="protein sequence ID" value="KAL5106162.1"/>
    <property type="molecule type" value="Genomic_DNA"/>
</dbReference>
<dbReference type="Gene3D" id="4.10.1040.10">
    <property type="entry name" value="DM DNA-binding domain"/>
    <property type="match status" value="1"/>
</dbReference>
<protein>
    <submittedName>
        <fullName evidence="8">Doublesex and mab-3-related transcription factor 3a</fullName>
    </submittedName>
</protein>
<evidence type="ECO:0000259" key="7">
    <source>
        <dbReference type="PROSITE" id="PS50809"/>
    </source>
</evidence>
<dbReference type="PROSITE" id="PS40000">
    <property type="entry name" value="DM_1"/>
    <property type="match status" value="1"/>
</dbReference>
<keyword evidence="1 5" id="KW-0479">Metal-binding</keyword>
<sequence length="212" mass="23421">MTTDTNFYPGLAGVRKPKCARCRNHGIIAWIKGHKRFCAFRDCRCEQCLLVVERQRIMAAQVALKRKQAAEDLVLHQLMAKPSMEQNCNSTSSPLQIRKSDPLHPTRQSLDSAYLTADSQLSITSGSITPPPPPNDQSFAEEQCSLSGPTLPQGTMQMVLNLGARLRQQSSTHLSPEMLTHFFLALPHPALLSMSSPSTCHPLRPPPPPSFP</sequence>
<evidence type="ECO:0000256" key="3">
    <source>
        <dbReference type="ARBA" id="ARBA00023125"/>
    </source>
</evidence>
<evidence type="ECO:0000313" key="9">
    <source>
        <dbReference type="Proteomes" id="UP001651158"/>
    </source>
</evidence>
<evidence type="ECO:0000256" key="5">
    <source>
        <dbReference type="PROSITE-ProRule" id="PRU00070"/>
    </source>
</evidence>
<feature type="compositionally biased region" description="Polar residues" evidence="6">
    <location>
        <begin position="84"/>
        <end position="95"/>
    </location>
</feature>